<dbReference type="EMBL" id="JAUEPN010000005">
    <property type="protein sequence ID" value="KAK3294680.1"/>
    <property type="molecule type" value="Genomic_DNA"/>
</dbReference>
<reference evidence="1" key="1">
    <citation type="journal article" date="2023" name="Mol. Phylogenet. Evol.">
        <title>Genome-scale phylogeny and comparative genomics of the fungal order Sordariales.</title>
        <authorList>
            <person name="Hensen N."/>
            <person name="Bonometti L."/>
            <person name="Westerberg I."/>
            <person name="Brannstrom I.O."/>
            <person name="Guillou S."/>
            <person name="Cros-Aarteil S."/>
            <person name="Calhoun S."/>
            <person name="Haridas S."/>
            <person name="Kuo A."/>
            <person name="Mondo S."/>
            <person name="Pangilinan J."/>
            <person name="Riley R."/>
            <person name="LaButti K."/>
            <person name="Andreopoulos B."/>
            <person name="Lipzen A."/>
            <person name="Chen C."/>
            <person name="Yan M."/>
            <person name="Daum C."/>
            <person name="Ng V."/>
            <person name="Clum A."/>
            <person name="Steindorff A."/>
            <person name="Ohm R.A."/>
            <person name="Martin F."/>
            <person name="Silar P."/>
            <person name="Natvig D.O."/>
            <person name="Lalanne C."/>
            <person name="Gautier V."/>
            <person name="Ament-Velasquez S.L."/>
            <person name="Kruys A."/>
            <person name="Hutchinson M.I."/>
            <person name="Powell A.J."/>
            <person name="Barry K."/>
            <person name="Miller A.N."/>
            <person name="Grigoriev I.V."/>
            <person name="Debuchy R."/>
            <person name="Gladieux P."/>
            <person name="Hiltunen Thoren M."/>
            <person name="Johannesson H."/>
        </authorList>
    </citation>
    <scope>NUCLEOTIDE SEQUENCE</scope>
    <source>
        <strain evidence="1">CBS 168.71</strain>
    </source>
</reference>
<dbReference type="GeneID" id="87836056"/>
<name>A0AAE0LRK6_9PEZI</name>
<accession>A0AAE0LRK6</accession>
<organism evidence="1 2">
    <name type="scientific">Chaetomium fimeti</name>
    <dbReference type="NCBI Taxonomy" id="1854472"/>
    <lineage>
        <taxon>Eukaryota</taxon>
        <taxon>Fungi</taxon>
        <taxon>Dikarya</taxon>
        <taxon>Ascomycota</taxon>
        <taxon>Pezizomycotina</taxon>
        <taxon>Sordariomycetes</taxon>
        <taxon>Sordariomycetidae</taxon>
        <taxon>Sordariales</taxon>
        <taxon>Chaetomiaceae</taxon>
        <taxon>Chaetomium</taxon>
    </lineage>
</organism>
<dbReference type="RefSeq" id="XP_062658194.1">
    <property type="nucleotide sequence ID" value="XM_062799108.1"/>
</dbReference>
<gene>
    <name evidence="1" type="ORF">B0H64DRAFT_192489</name>
</gene>
<keyword evidence="2" id="KW-1185">Reference proteome</keyword>
<dbReference type="AlphaFoldDB" id="A0AAE0LRK6"/>
<dbReference type="Proteomes" id="UP001278766">
    <property type="component" value="Unassembled WGS sequence"/>
</dbReference>
<proteinExistence type="predicted"/>
<reference evidence="1" key="2">
    <citation type="submission" date="2023-06" db="EMBL/GenBank/DDBJ databases">
        <authorList>
            <consortium name="Lawrence Berkeley National Laboratory"/>
            <person name="Haridas S."/>
            <person name="Hensen N."/>
            <person name="Bonometti L."/>
            <person name="Westerberg I."/>
            <person name="Brannstrom I.O."/>
            <person name="Guillou S."/>
            <person name="Cros-Aarteil S."/>
            <person name="Calhoun S."/>
            <person name="Kuo A."/>
            <person name="Mondo S."/>
            <person name="Pangilinan J."/>
            <person name="Riley R."/>
            <person name="Labutti K."/>
            <person name="Andreopoulos B."/>
            <person name="Lipzen A."/>
            <person name="Chen C."/>
            <person name="Yanf M."/>
            <person name="Daum C."/>
            <person name="Ng V."/>
            <person name="Clum A."/>
            <person name="Steindorff A."/>
            <person name="Ohm R."/>
            <person name="Martin F."/>
            <person name="Silar P."/>
            <person name="Natvig D."/>
            <person name="Lalanne C."/>
            <person name="Gautier V."/>
            <person name="Ament-Velasquez S.L."/>
            <person name="Kruys A."/>
            <person name="Hutchinson M.I."/>
            <person name="Powell A.J."/>
            <person name="Barry K."/>
            <person name="Miller A.N."/>
            <person name="Grigoriev I.V."/>
            <person name="Debuchy R."/>
            <person name="Gladieux P."/>
            <person name="Thoren M.H."/>
            <person name="Johannesson H."/>
        </authorList>
    </citation>
    <scope>NUCLEOTIDE SEQUENCE</scope>
    <source>
        <strain evidence="1">CBS 168.71</strain>
    </source>
</reference>
<evidence type="ECO:0000313" key="1">
    <source>
        <dbReference type="EMBL" id="KAK3294680.1"/>
    </source>
</evidence>
<comment type="caution">
    <text evidence="1">The sequence shown here is derived from an EMBL/GenBank/DDBJ whole genome shotgun (WGS) entry which is preliminary data.</text>
</comment>
<sequence>MGRCFSFHQPPRASAPYDHTPTLDSAFQICVSTSLRPKPPRPRLLRRRRHLSSGLTARRTSFICCRRPLCLTGRNAHNMRRRRAIYVFALAGCGRGRPLRRLYPCDQPYGLCRFSDQYNARIRFPQVLACKMSIKMTSDGHLTACLRPPCLPPHSITTTLDSQPVGRALVYRPLLCGAEGYRYLYPGTPPRERGGYRKGVWCAGPDQKMKGGGCAGCPDPVLHAPSRRRV</sequence>
<protein>
    <submittedName>
        <fullName evidence="1">Uncharacterized protein</fullName>
    </submittedName>
</protein>
<evidence type="ECO:0000313" key="2">
    <source>
        <dbReference type="Proteomes" id="UP001278766"/>
    </source>
</evidence>